<reference evidence="1" key="1">
    <citation type="journal article" date="2023" name="Mol. Biol. Evol.">
        <title>Third-Generation Sequencing Reveals the Adaptive Role of the Epigenome in Three Deep-Sea Polychaetes.</title>
        <authorList>
            <person name="Perez M."/>
            <person name="Aroh O."/>
            <person name="Sun Y."/>
            <person name="Lan Y."/>
            <person name="Juniper S.K."/>
            <person name="Young C.R."/>
            <person name="Angers B."/>
            <person name="Qian P.Y."/>
        </authorList>
    </citation>
    <scope>NUCLEOTIDE SEQUENCE</scope>
    <source>
        <strain evidence="1">R07B-5</strain>
    </source>
</reference>
<dbReference type="EMBL" id="JAODUO010000021">
    <property type="protein sequence ID" value="KAK2192872.1"/>
    <property type="molecule type" value="Genomic_DNA"/>
</dbReference>
<proteinExistence type="predicted"/>
<protein>
    <submittedName>
        <fullName evidence="1">Uncharacterized protein</fullName>
    </submittedName>
</protein>
<evidence type="ECO:0000313" key="2">
    <source>
        <dbReference type="Proteomes" id="UP001209878"/>
    </source>
</evidence>
<gene>
    <name evidence="1" type="ORF">NP493_21g07010</name>
</gene>
<dbReference type="AlphaFoldDB" id="A0AAD9PE48"/>
<comment type="caution">
    <text evidence="1">The sequence shown here is derived from an EMBL/GenBank/DDBJ whole genome shotgun (WGS) entry which is preliminary data.</text>
</comment>
<dbReference type="Proteomes" id="UP001209878">
    <property type="component" value="Unassembled WGS sequence"/>
</dbReference>
<name>A0AAD9PE48_RIDPI</name>
<keyword evidence="2" id="KW-1185">Reference proteome</keyword>
<evidence type="ECO:0000313" key="1">
    <source>
        <dbReference type="EMBL" id="KAK2192872.1"/>
    </source>
</evidence>
<organism evidence="1 2">
    <name type="scientific">Ridgeia piscesae</name>
    <name type="common">Tubeworm</name>
    <dbReference type="NCBI Taxonomy" id="27915"/>
    <lineage>
        <taxon>Eukaryota</taxon>
        <taxon>Metazoa</taxon>
        <taxon>Spiralia</taxon>
        <taxon>Lophotrochozoa</taxon>
        <taxon>Annelida</taxon>
        <taxon>Polychaeta</taxon>
        <taxon>Sedentaria</taxon>
        <taxon>Canalipalpata</taxon>
        <taxon>Sabellida</taxon>
        <taxon>Siboglinidae</taxon>
        <taxon>Ridgeia</taxon>
    </lineage>
</organism>
<accession>A0AAD9PE48</accession>
<sequence length="89" mass="10609">MRSRANRLGVLKKFALLIGFPCLCIQTWCLWWFVDETKVACLFDLHVCYVYVLCYVRIAEKVTEVTKTSETSRFKCHFAKEHLTWLWTI</sequence>